<organism evidence="1">
    <name type="scientific">marine sediment metagenome</name>
    <dbReference type="NCBI Taxonomy" id="412755"/>
    <lineage>
        <taxon>unclassified sequences</taxon>
        <taxon>metagenomes</taxon>
        <taxon>ecological metagenomes</taxon>
    </lineage>
</organism>
<evidence type="ECO:0000313" key="1">
    <source>
        <dbReference type="EMBL" id="GAH85824.1"/>
    </source>
</evidence>
<accession>X1K6D1</accession>
<dbReference type="EMBL" id="BARU01037220">
    <property type="protein sequence ID" value="GAH85824.1"/>
    <property type="molecule type" value="Genomic_DNA"/>
</dbReference>
<proteinExistence type="predicted"/>
<dbReference type="AlphaFoldDB" id="X1K6D1"/>
<comment type="caution">
    <text evidence="1">The sequence shown here is derived from an EMBL/GenBank/DDBJ whole genome shotgun (WGS) entry which is preliminary data.</text>
</comment>
<protein>
    <submittedName>
        <fullName evidence="1">Uncharacterized protein</fullName>
    </submittedName>
</protein>
<reference evidence="1" key="1">
    <citation type="journal article" date="2014" name="Front. Microbiol.">
        <title>High frequency of phylogenetically diverse reductive dehalogenase-homologous genes in deep subseafloor sedimentary metagenomes.</title>
        <authorList>
            <person name="Kawai M."/>
            <person name="Futagami T."/>
            <person name="Toyoda A."/>
            <person name="Takaki Y."/>
            <person name="Nishi S."/>
            <person name="Hori S."/>
            <person name="Arai W."/>
            <person name="Tsubouchi T."/>
            <person name="Morono Y."/>
            <person name="Uchiyama I."/>
            <person name="Ito T."/>
            <person name="Fujiyama A."/>
            <person name="Inagaki F."/>
            <person name="Takami H."/>
        </authorList>
    </citation>
    <scope>NUCLEOTIDE SEQUENCE</scope>
    <source>
        <strain evidence="1">Expedition CK06-06</strain>
    </source>
</reference>
<sequence>MQEKNEFGYKKGTRKDLYCQLLLKGIYSKPEILKAVKEKFGSASGNAFNFFLRDLRLSGYTIISAPILKLVPKKK</sequence>
<name>X1K6D1_9ZZZZ</name>
<gene>
    <name evidence="1" type="ORF">S03H2_58033</name>
</gene>